<dbReference type="RefSeq" id="WP_187740280.1">
    <property type="nucleotide sequence ID" value="NZ_CP060825.1"/>
</dbReference>
<proteinExistence type="predicted"/>
<dbReference type="Pfam" id="PF13517">
    <property type="entry name" value="FG-GAP_3"/>
    <property type="match status" value="1"/>
</dbReference>
<dbReference type="SUPFAM" id="SSF69318">
    <property type="entry name" value="Integrin alpha N-terminal domain"/>
    <property type="match status" value="1"/>
</dbReference>
<feature type="signal peptide" evidence="2">
    <location>
        <begin position="1"/>
        <end position="34"/>
    </location>
</feature>
<name>A0A7H0HRE6_9ACTN</name>
<dbReference type="EMBL" id="CP060825">
    <property type="protein sequence ID" value="QNP63112.1"/>
    <property type="molecule type" value="Genomic_DNA"/>
</dbReference>
<keyword evidence="4" id="KW-1185">Reference proteome</keyword>
<dbReference type="KEGG" id="sgj:IAG43_09280"/>
<dbReference type="Proteomes" id="UP000516230">
    <property type="component" value="Chromosome"/>
</dbReference>
<keyword evidence="1 2" id="KW-0732">Signal</keyword>
<reference evidence="3 4" key="1">
    <citation type="submission" date="2020-08" db="EMBL/GenBank/DDBJ databases">
        <title>A novel species.</title>
        <authorList>
            <person name="Gao J."/>
        </authorList>
    </citation>
    <scope>NUCLEOTIDE SEQUENCE [LARGE SCALE GENOMIC DNA]</scope>
    <source>
        <strain evidence="3 4">CRPJ-33</strain>
    </source>
</reference>
<dbReference type="InterPro" id="IPR013517">
    <property type="entry name" value="FG-GAP"/>
</dbReference>
<dbReference type="AlphaFoldDB" id="A0A7H0HRE6"/>
<dbReference type="InterPro" id="IPR028994">
    <property type="entry name" value="Integrin_alpha_N"/>
</dbReference>
<gene>
    <name evidence="3" type="ORF">IAG43_09280</name>
</gene>
<feature type="chain" id="PRO_5028940422" evidence="2">
    <location>
        <begin position="35"/>
        <end position="762"/>
    </location>
</feature>
<evidence type="ECO:0000256" key="2">
    <source>
        <dbReference type="SAM" id="SignalP"/>
    </source>
</evidence>
<accession>A0A7H0HRE6</accession>
<dbReference type="Gene3D" id="2.115.10.10">
    <property type="entry name" value="Tachylectin 2"/>
    <property type="match status" value="1"/>
</dbReference>
<evidence type="ECO:0000313" key="4">
    <source>
        <dbReference type="Proteomes" id="UP000516230"/>
    </source>
</evidence>
<sequence>MISARTAPRGVSAAITTVLAVTLGAGALAAPAAASPLPAAAPAEAGTRQAPVPYPVNGYFHAAGETGFLTGRPYSGQEFRWTRFADGSTTTVNASVVDSTGTDVIMSGLGRTLRRSLVVTLHDMADGGRTVTIDLGPLNGVYVRAVSRDTVLAEFTKPDGSVELRLVTRTGDTVTQRTIDGIPPGASNITATPVRDGSVLVDYYLKSAGTPADWRTQFAVVDLAAAEVVSTHETEAYGSTLGEYSALSATHLAWAAEGGTYHTVDRATGTESVTDFELWEGERMAVALLDSWTMYGQASTLEGNGTGDTRKLVPFTAKSQASGETVELLDYVNTVRPGAGNTLFARGGTVAQGEGLYRIALGADGRPAAELVASTGQPTRLVHHGPQIMHTVDVTSPIPLKWKLSRENADVDLTIRHRATGESFRKTLHLYSESAGSEYYYGDGVFGITWAQIAAESQMGRDAEPGEYEWSFTARPQNGVGPDVEATGTFAAARGLSTHHDLDWNGSPDLLARDAQGVLWKQSTSYDSARKSLVAPHGPDRIGGGWQVYDRIETVGGVGTGSADFVARDTSGVLWFYDVTGNGYRATFAARKSLGGGWNTYDRITGGSDLNRDGKADLVAADKAGALWLHPGTGNTAAPFAKRQKIGTGGWDAYNQITATGNIGGDLPGDLVARDKAGVLWLYLGRGDGTFAARKQIGGGWQAYTDTIGIGDANRDGRPDLYAYGPGNTGWFYAGTGNWRAPFAPRATSPALTGNPAYNHVS</sequence>
<organism evidence="3 4">
    <name type="scientific">Streptomyces genisteinicus</name>
    <dbReference type="NCBI Taxonomy" id="2768068"/>
    <lineage>
        <taxon>Bacteria</taxon>
        <taxon>Bacillati</taxon>
        <taxon>Actinomycetota</taxon>
        <taxon>Actinomycetes</taxon>
        <taxon>Kitasatosporales</taxon>
        <taxon>Streptomycetaceae</taxon>
        <taxon>Streptomyces</taxon>
    </lineage>
</organism>
<protein>
    <submittedName>
        <fullName evidence="3">VCBS repeat-containing protein</fullName>
    </submittedName>
</protein>
<evidence type="ECO:0000256" key="1">
    <source>
        <dbReference type="ARBA" id="ARBA00022729"/>
    </source>
</evidence>
<evidence type="ECO:0000313" key="3">
    <source>
        <dbReference type="EMBL" id="QNP63112.1"/>
    </source>
</evidence>